<comment type="caution">
    <text evidence="2">The sequence shown here is derived from an EMBL/GenBank/DDBJ whole genome shotgun (WGS) entry which is preliminary data.</text>
</comment>
<evidence type="ECO:0000313" key="2">
    <source>
        <dbReference type="EMBL" id="MFD1018303.1"/>
    </source>
</evidence>
<evidence type="ECO:0000256" key="1">
    <source>
        <dbReference type="SAM" id="Coils"/>
    </source>
</evidence>
<evidence type="ECO:0000313" key="3">
    <source>
        <dbReference type="Proteomes" id="UP001596990"/>
    </source>
</evidence>
<dbReference type="RefSeq" id="WP_386056697.1">
    <property type="nucleotide sequence ID" value="NZ_JBHTKL010000001.1"/>
</dbReference>
<protein>
    <recommendedName>
        <fullName evidence="4">Small, acid-soluble spore protein N</fullName>
    </recommendedName>
</protein>
<proteinExistence type="predicted"/>
<feature type="coiled-coil region" evidence="1">
    <location>
        <begin position="4"/>
        <end position="83"/>
    </location>
</feature>
<reference evidence="3" key="1">
    <citation type="journal article" date="2019" name="Int. J. Syst. Evol. Microbiol.">
        <title>The Global Catalogue of Microorganisms (GCM) 10K type strain sequencing project: providing services to taxonomists for standard genome sequencing and annotation.</title>
        <authorList>
            <consortium name="The Broad Institute Genomics Platform"/>
            <consortium name="The Broad Institute Genome Sequencing Center for Infectious Disease"/>
            <person name="Wu L."/>
            <person name="Ma J."/>
        </authorList>
    </citation>
    <scope>NUCLEOTIDE SEQUENCE [LARGE SCALE GENOMIC DNA]</scope>
    <source>
        <strain evidence="3">CCUG 56607</strain>
    </source>
</reference>
<name>A0ABW3KZM6_9BACI</name>
<keyword evidence="1" id="KW-0175">Coiled coil</keyword>
<dbReference type="EMBL" id="JBHTKL010000001">
    <property type="protein sequence ID" value="MFD1018303.1"/>
    <property type="molecule type" value="Genomic_DNA"/>
</dbReference>
<evidence type="ECO:0008006" key="4">
    <source>
        <dbReference type="Google" id="ProtNLM"/>
    </source>
</evidence>
<gene>
    <name evidence="2" type="ORF">ACFQ2J_03735</name>
</gene>
<dbReference type="Proteomes" id="UP001596990">
    <property type="component" value="Unassembled WGS sequence"/>
</dbReference>
<organism evidence="2 3">
    <name type="scientific">Thalassobacillus hwangdonensis</name>
    <dbReference type="NCBI Taxonomy" id="546108"/>
    <lineage>
        <taxon>Bacteria</taxon>
        <taxon>Bacillati</taxon>
        <taxon>Bacillota</taxon>
        <taxon>Bacilli</taxon>
        <taxon>Bacillales</taxon>
        <taxon>Bacillaceae</taxon>
        <taxon>Thalassobacillus</taxon>
    </lineage>
</organism>
<keyword evidence="3" id="KW-1185">Reference proteome</keyword>
<accession>A0ABW3KZM6</accession>
<sequence length="85" mass="9780">MSYYQNKQEAFQHASNKMKQVEDSAAHVLESIHEADYGTELAHLQEEINQAYQQVEKALTVSSEHQEKQLQSYKAQLDKIKGQLS</sequence>